<evidence type="ECO:0000313" key="1">
    <source>
        <dbReference type="EMBL" id="NMM44848.1"/>
    </source>
</evidence>
<comment type="caution">
    <text evidence="1">The sequence shown here is derived from an EMBL/GenBank/DDBJ whole genome shotgun (WGS) entry which is preliminary data.</text>
</comment>
<sequence length="182" mass="20142">MNAHDVKALRDILERSHIILSFNGPLTQSVIEELGDAIRRHLEGDSQQSRHNADLFSVYIELTQNIRNYAAQRAQDAEDTRRLNSGTVLVALEGDSYAIHSGNLIHRDDAAALSARLDDILALDRPGLKAAYKERLKNPIEDGAMGAGLGFLQIARTSSRPIEYDLSDADGDYVFFSLTVHL</sequence>
<gene>
    <name evidence="1" type="ORF">HH303_10200</name>
</gene>
<reference evidence="1 2" key="1">
    <citation type="submission" date="2020-04" db="EMBL/GenBank/DDBJ databases">
        <title>Rhodospirillaceae bacterium KN72 isolated from deep sea.</title>
        <authorList>
            <person name="Zhang D.-C."/>
        </authorList>
    </citation>
    <scope>NUCLEOTIDE SEQUENCE [LARGE SCALE GENOMIC DNA]</scope>
    <source>
        <strain evidence="1 2">KN72</strain>
    </source>
</reference>
<dbReference type="InterPro" id="IPR046239">
    <property type="entry name" value="DUF6272"/>
</dbReference>
<proteinExistence type="predicted"/>
<protein>
    <submittedName>
        <fullName evidence="1">Uncharacterized protein</fullName>
    </submittedName>
</protein>
<organism evidence="1 2">
    <name type="scientific">Pacificispira spongiicola</name>
    <dbReference type="NCBI Taxonomy" id="2729598"/>
    <lineage>
        <taxon>Bacteria</taxon>
        <taxon>Pseudomonadati</taxon>
        <taxon>Pseudomonadota</taxon>
        <taxon>Alphaproteobacteria</taxon>
        <taxon>Rhodospirillales</taxon>
        <taxon>Rhodospirillaceae</taxon>
        <taxon>Pacificispira</taxon>
    </lineage>
</organism>
<dbReference type="Proteomes" id="UP000539372">
    <property type="component" value="Unassembled WGS sequence"/>
</dbReference>
<keyword evidence="2" id="KW-1185">Reference proteome</keyword>
<accession>A0A7Y0E080</accession>
<dbReference type="Pfam" id="PF19788">
    <property type="entry name" value="DUF6272"/>
    <property type="match status" value="1"/>
</dbReference>
<dbReference type="AlphaFoldDB" id="A0A7Y0E080"/>
<dbReference type="RefSeq" id="WP_169625238.1">
    <property type="nucleotide sequence ID" value="NZ_JABBNT010000003.1"/>
</dbReference>
<name>A0A7Y0E080_9PROT</name>
<evidence type="ECO:0000313" key="2">
    <source>
        <dbReference type="Proteomes" id="UP000539372"/>
    </source>
</evidence>
<dbReference type="NCBIfam" id="NF038262">
    <property type="entry name" value="SiaB_fam_kinase"/>
    <property type="match status" value="1"/>
</dbReference>
<dbReference type="EMBL" id="JABBNT010000003">
    <property type="protein sequence ID" value="NMM44848.1"/>
    <property type="molecule type" value="Genomic_DNA"/>
</dbReference>